<accession>A0A0F8XUQ1</accession>
<evidence type="ECO:0000313" key="1">
    <source>
        <dbReference type="EMBL" id="KKK72842.1"/>
    </source>
</evidence>
<proteinExistence type="predicted"/>
<name>A0A0F8XUQ1_9ZZZZ</name>
<comment type="caution">
    <text evidence="1">The sequence shown here is derived from an EMBL/GenBank/DDBJ whole genome shotgun (WGS) entry which is preliminary data.</text>
</comment>
<dbReference type="EMBL" id="LAZR01057057">
    <property type="protein sequence ID" value="KKK72842.1"/>
    <property type="molecule type" value="Genomic_DNA"/>
</dbReference>
<protein>
    <submittedName>
        <fullName evidence="1">Uncharacterized protein</fullName>
    </submittedName>
</protein>
<sequence length="184" mass="20730">MKKIIWIGMILILLPIVLIGGGSTDSEKQDAEVVNRQQKIYQKALPLPFFEYSIPRDIYIQIYEVVTTRAYVTYTVIESMTGKTFFHGPSIGYGIPVDTSITNPLKRTNPGYSDSSVIEQAEPNGLFSSKNTDGTWVLFVQKDGSVTPVYTEHKVTTFPFAVKKENDIWVRADNKPVDFTINVE</sequence>
<gene>
    <name evidence="1" type="ORF">LCGC14_2899830</name>
</gene>
<organism evidence="1">
    <name type="scientific">marine sediment metagenome</name>
    <dbReference type="NCBI Taxonomy" id="412755"/>
    <lineage>
        <taxon>unclassified sequences</taxon>
        <taxon>metagenomes</taxon>
        <taxon>ecological metagenomes</taxon>
    </lineage>
</organism>
<reference evidence="1" key="1">
    <citation type="journal article" date="2015" name="Nature">
        <title>Complex archaea that bridge the gap between prokaryotes and eukaryotes.</title>
        <authorList>
            <person name="Spang A."/>
            <person name="Saw J.H."/>
            <person name="Jorgensen S.L."/>
            <person name="Zaremba-Niedzwiedzka K."/>
            <person name="Martijn J."/>
            <person name="Lind A.E."/>
            <person name="van Eijk R."/>
            <person name="Schleper C."/>
            <person name="Guy L."/>
            <person name="Ettema T.J."/>
        </authorList>
    </citation>
    <scope>NUCLEOTIDE SEQUENCE</scope>
</reference>
<dbReference type="AlphaFoldDB" id="A0A0F8XUQ1"/>